<sequence length="367" mass="40335">MRADRPLSPSFQSIQSFTSFDQVTAEDLAPARTLYSSAAWLRLLDRHGHGYTYVLLRQGRGVALCPVTEGVGAHARRYHPEFLLADCVPAEACVVVGPRTGYRNELLSGVSPFSTGAFVEGLQDAALGRVVLLPYLSGTDATRLTAGGHPAGLVAWEAWLDVPDGGFDGYLGSLGQSRRRQVKTDLRQVAHNGLTFQVLPLDEHAPFHDIARLLVLHEKKYNPSYDRPPSEFIPYLTLCADVPGAYVILARLDGRAVGCHVVFHYRDVLWVRLFGVDESLKETRSSYFSLMFYEPLKLAHRLGASSVHLGIAASDTKLRRGARLEPLWTVALVDDDDVGERARQGLRSRSCDLPDPLPASIIPPDAP</sequence>
<proteinExistence type="predicted"/>
<dbReference type="RefSeq" id="WP_328341704.1">
    <property type="nucleotide sequence ID" value="NZ_CP107906.1"/>
</dbReference>
<evidence type="ECO:0000313" key="1">
    <source>
        <dbReference type="EMBL" id="WUG95941.1"/>
    </source>
</evidence>
<evidence type="ECO:0000313" key="2">
    <source>
        <dbReference type="Proteomes" id="UP001341259"/>
    </source>
</evidence>
<dbReference type="InterPro" id="IPR016181">
    <property type="entry name" value="Acyl_CoA_acyltransferase"/>
</dbReference>
<keyword evidence="2" id="KW-1185">Reference proteome</keyword>
<dbReference type="GO" id="GO:0016746">
    <property type="term" value="F:acyltransferase activity"/>
    <property type="evidence" value="ECO:0007669"/>
    <property type="project" value="UniProtKB-KW"/>
</dbReference>
<dbReference type="EC" id="2.3.1.-" evidence="1"/>
<accession>A0ABZ1NWM3</accession>
<gene>
    <name evidence="1" type="ORF">OHB29_24620</name>
</gene>
<protein>
    <submittedName>
        <fullName evidence="1">GNAT family N-acetyltransferase</fullName>
        <ecNumber evidence="1">2.3.1.-</ecNumber>
    </submittedName>
</protein>
<dbReference type="Proteomes" id="UP001341259">
    <property type="component" value="Chromosome"/>
</dbReference>
<keyword evidence="1" id="KW-0808">Transferase</keyword>
<name>A0ABZ1NWM3_STRVL</name>
<dbReference type="SUPFAM" id="SSF55729">
    <property type="entry name" value="Acyl-CoA N-acyltransferases (Nat)"/>
    <property type="match status" value="1"/>
</dbReference>
<keyword evidence="1" id="KW-0012">Acyltransferase</keyword>
<dbReference type="Gene3D" id="3.40.630.30">
    <property type="match status" value="1"/>
</dbReference>
<dbReference type="EMBL" id="CP107906">
    <property type="protein sequence ID" value="WUG95941.1"/>
    <property type="molecule type" value="Genomic_DNA"/>
</dbReference>
<dbReference type="Pfam" id="PF04339">
    <property type="entry name" value="FemAB_like"/>
    <property type="match status" value="1"/>
</dbReference>
<reference evidence="1 2" key="1">
    <citation type="submission" date="2022-10" db="EMBL/GenBank/DDBJ databases">
        <title>The complete genomes of actinobacterial strains from the NBC collection.</title>
        <authorList>
            <person name="Joergensen T.S."/>
            <person name="Alvarez Arevalo M."/>
            <person name="Sterndorff E.B."/>
            <person name="Faurdal D."/>
            <person name="Vuksanovic O."/>
            <person name="Mourched A.-S."/>
            <person name="Charusanti P."/>
            <person name="Shaw S."/>
            <person name="Blin K."/>
            <person name="Weber T."/>
        </authorList>
    </citation>
    <scope>NUCLEOTIDE SEQUENCE [LARGE SCALE GENOMIC DNA]</scope>
    <source>
        <strain evidence="1 2">NBC_00456</strain>
    </source>
</reference>
<dbReference type="InterPro" id="IPR007434">
    <property type="entry name" value="FemAB-like"/>
</dbReference>
<organism evidence="1 2">
    <name type="scientific">Streptomyces violaceus</name>
    <name type="common">Streptomyces venezuelae</name>
    <dbReference type="NCBI Taxonomy" id="1936"/>
    <lineage>
        <taxon>Bacteria</taxon>
        <taxon>Bacillati</taxon>
        <taxon>Actinomycetota</taxon>
        <taxon>Actinomycetes</taxon>
        <taxon>Kitasatosporales</taxon>
        <taxon>Streptomycetaceae</taxon>
        <taxon>Streptomyces</taxon>
    </lineage>
</organism>